<evidence type="ECO:0000313" key="3">
    <source>
        <dbReference type="EMBL" id="KAF6164340.1"/>
    </source>
</evidence>
<dbReference type="Pfam" id="PF13041">
    <property type="entry name" value="PPR_2"/>
    <property type="match status" value="2"/>
</dbReference>
<dbReference type="PROSITE" id="PS51375">
    <property type="entry name" value="PPR"/>
    <property type="match status" value="3"/>
</dbReference>
<feature type="repeat" description="PPR" evidence="2">
    <location>
        <begin position="153"/>
        <end position="187"/>
    </location>
</feature>
<dbReference type="FunFam" id="1.25.40.10:FF:000242">
    <property type="entry name" value="Pentatricopeptide repeat-containing protein"/>
    <property type="match status" value="1"/>
</dbReference>
<evidence type="ECO:0000256" key="2">
    <source>
        <dbReference type="PROSITE-ProRule" id="PRU00708"/>
    </source>
</evidence>
<dbReference type="GO" id="GO:0003723">
    <property type="term" value="F:RNA binding"/>
    <property type="evidence" value="ECO:0007669"/>
    <property type="project" value="InterPro"/>
</dbReference>
<evidence type="ECO:0000256" key="1">
    <source>
        <dbReference type="ARBA" id="ARBA00022737"/>
    </source>
</evidence>
<feature type="repeat" description="PPR" evidence="2">
    <location>
        <begin position="188"/>
        <end position="223"/>
    </location>
</feature>
<dbReference type="GO" id="GO:0009451">
    <property type="term" value="P:RNA modification"/>
    <property type="evidence" value="ECO:0007669"/>
    <property type="project" value="InterPro"/>
</dbReference>
<accession>A0A7J7NBE3</accession>
<dbReference type="AlphaFoldDB" id="A0A7J7NBE3"/>
<organism evidence="3 4">
    <name type="scientific">Kingdonia uniflora</name>
    <dbReference type="NCBI Taxonomy" id="39325"/>
    <lineage>
        <taxon>Eukaryota</taxon>
        <taxon>Viridiplantae</taxon>
        <taxon>Streptophyta</taxon>
        <taxon>Embryophyta</taxon>
        <taxon>Tracheophyta</taxon>
        <taxon>Spermatophyta</taxon>
        <taxon>Magnoliopsida</taxon>
        <taxon>Ranunculales</taxon>
        <taxon>Circaeasteraceae</taxon>
        <taxon>Kingdonia</taxon>
    </lineage>
</organism>
<dbReference type="Pfam" id="PF01535">
    <property type="entry name" value="PPR"/>
    <property type="match status" value="1"/>
</dbReference>
<feature type="repeat" description="PPR" evidence="2">
    <location>
        <begin position="90"/>
        <end position="124"/>
    </location>
</feature>
<dbReference type="InterPro" id="IPR046960">
    <property type="entry name" value="PPR_At4g14850-like_plant"/>
</dbReference>
<dbReference type="Gene3D" id="1.25.40.10">
    <property type="entry name" value="Tetratricopeptide repeat domain"/>
    <property type="match status" value="2"/>
</dbReference>
<dbReference type="Proteomes" id="UP000541444">
    <property type="component" value="Unassembled WGS sequence"/>
</dbReference>
<dbReference type="NCBIfam" id="TIGR00756">
    <property type="entry name" value="PPR"/>
    <property type="match status" value="3"/>
</dbReference>
<proteinExistence type="predicted"/>
<dbReference type="PANTHER" id="PTHR47926:SF447">
    <property type="entry name" value="DYW DOMAIN-CONTAINING PROTEIN"/>
    <property type="match status" value="1"/>
</dbReference>
<name>A0A7J7NBE3_9MAGN</name>
<protein>
    <recommendedName>
        <fullName evidence="5">Pentatricopeptide repeat-containing protein</fullName>
    </recommendedName>
</protein>
<comment type="caution">
    <text evidence="3">The sequence shown here is derived from an EMBL/GenBank/DDBJ whole genome shotgun (WGS) entry which is preliminary data.</text>
</comment>
<evidence type="ECO:0008006" key="5">
    <source>
        <dbReference type="Google" id="ProtNLM"/>
    </source>
</evidence>
<gene>
    <name evidence="3" type="ORF">GIB67_029223</name>
</gene>
<dbReference type="InterPro" id="IPR011990">
    <property type="entry name" value="TPR-like_helical_dom_sf"/>
</dbReference>
<dbReference type="FunFam" id="1.25.40.10:FF:000427">
    <property type="entry name" value="Pentatricopeptide repeat-containing protein chloroplastic"/>
    <property type="match status" value="1"/>
</dbReference>
<reference evidence="3 4" key="1">
    <citation type="journal article" date="2020" name="IScience">
        <title>Genome Sequencing of the Endangered Kingdonia uniflora (Circaeasteraceae, Ranunculales) Reveals Potential Mechanisms of Evolutionary Specialization.</title>
        <authorList>
            <person name="Sun Y."/>
            <person name="Deng T."/>
            <person name="Zhang A."/>
            <person name="Moore M.J."/>
            <person name="Landis J.B."/>
            <person name="Lin N."/>
            <person name="Zhang H."/>
            <person name="Zhang X."/>
            <person name="Huang J."/>
            <person name="Zhang X."/>
            <person name="Sun H."/>
            <person name="Wang H."/>
        </authorList>
    </citation>
    <scope>NUCLEOTIDE SEQUENCE [LARGE SCALE GENOMIC DNA]</scope>
    <source>
        <strain evidence="3">TB1705</strain>
        <tissue evidence="3">Leaf</tissue>
    </source>
</reference>
<keyword evidence="1" id="KW-0677">Repeat</keyword>
<evidence type="ECO:0000313" key="4">
    <source>
        <dbReference type="Proteomes" id="UP000541444"/>
    </source>
</evidence>
<dbReference type="EMBL" id="JACGCM010000933">
    <property type="protein sequence ID" value="KAF6164340.1"/>
    <property type="molecule type" value="Genomic_DNA"/>
</dbReference>
<dbReference type="PANTHER" id="PTHR47926">
    <property type="entry name" value="PENTATRICOPEPTIDE REPEAT-CONTAINING PROTEIN"/>
    <property type="match status" value="1"/>
</dbReference>
<dbReference type="InterPro" id="IPR002885">
    <property type="entry name" value="PPR_rpt"/>
</dbReference>
<sequence length="277" mass="31410">MDSNKPQESLFVYTQMTKIGLSPDQITFPIVLKAITKLWYRNFGKMVHCCVMKMGFHSELFINTALVGMYFTCRCLSEGRQMFDEMPKRNSVSWNLLITGYTYNRKFMEAISVFREMQLSEVQLTEKTMVGVLPACAHLGALDQGFRNNADKNVYAWNVLMYGMALNGQGEVAIRMFSDMVMNNVKPDGVTFSAVLSACCQQGLVDKGKQYFIDIKKVYGLKPENIHYGCMVDLLARGGLFDEAQKLIRTMPMKPDPVIWRALLGACRKVTSHILKA</sequence>
<dbReference type="OrthoDB" id="185373at2759"/>
<keyword evidence="4" id="KW-1185">Reference proteome</keyword>